<dbReference type="Pfam" id="PF01187">
    <property type="entry name" value="MIF"/>
    <property type="match status" value="1"/>
</dbReference>
<dbReference type="EC" id="5.3.2.1" evidence="9"/>
<keyword evidence="3" id="KW-0202">Cytokine</keyword>
<dbReference type="SUPFAM" id="SSF55331">
    <property type="entry name" value="Tautomerase/MIF"/>
    <property type="match status" value="1"/>
</dbReference>
<keyword evidence="4" id="KW-0964">Secreted</keyword>
<comment type="catalytic activity">
    <reaction evidence="7">
        <text>L-dopachrome = 5,6-dihydroxyindole-2-carboxylate</text>
        <dbReference type="Rhea" id="RHEA:13041"/>
        <dbReference type="ChEBI" id="CHEBI:16875"/>
        <dbReference type="ChEBI" id="CHEBI:57509"/>
        <dbReference type="EC" id="5.3.3.12"/>
    </reaction>
</comment>
<dbReference type="GeneID" id="14885250"/>
<evidence type="ECO:0000256" key="11">
    <source>
        <dbReference type="ARBA" id="ARBA00041912"/>
    </source>
</evidence>
<comment type="catalytic activity">
    <reaction evidence="6">
        <text>3-phenylpyruvate = enol-phenylpyruvate</text>
        <dbReference type="Rhea" id="RHEA:17097"/>
        <dbReference type="ChEBI" id="CHEBI:16815"/>
        <dbReference type="ChEBI" id="CHEBI:18005"/>
        <dbReference type="EC" id="5.3.2.1"/>
    </reaction>
</comment>
<dbReference type="RefSeq" id="XP_004185609.1">
    <property type="nucleotide sequence ID" value="XM_004185561.1"/>
</dbReference>
<dbReference type="AlphaFoldDB" id="A0A0A1TXZ0"/>
<dbReference type="GO" id="GO:0005125">
    <property type="term" value="F:cytokine activity"/>
    <property type="evidence" value="ECO:0007669"/>
    <property type="project" value="UniProtKB-KW"/>
</dbReference>
<dbReference type="OrthoDB" id="255819at2759"/>
<dbReference type="Proteomes" id="UP000014680">
    <property type="component" value="Unassembled WGS sequence"/>
</dbReference>
<evidence type="ECO:0000256" key="12">
    <source>
        <dbReference type="ARBA" id="ARBA00042730"/>
    </source>
</evidence>
<evidence type="ECO:0000256" key="10">
    <source>
        <dbReference type="ARBA" id="ARBA00041631"/>
    </source>
</evidence>
<name>A0A0A1TXZ0_ENTIV</name>
<proteinExistence type="inferred from homology"/>
<dbReference type="GO" id="GO:0050178">
    <property type="term" value="F:phenylpyruvate tautomerase activity"/>
    <property type="evidence" value="ECO:0007669"/>
    <property type="project" value="UniProtKB-EC"/>
</dbReference>
<evidence type="ECO:0000256" key="5">
    <source>
        <dbReference type="ARBA" id="ARBA00023235"/>
    </source>
</evidence>
<evidence type="ECO:0000313" key="14">
    <source>
        <dbReference type="Proteomes" id="UP000014680"/>
    </source>
</evidence>
<evidence type="ECO:0000256" key="1">
    <source>
        <dbReference type="ARBA" id="ARBA00004613"/>
    </source>
</evidence>
<dbReference type="Gene3D" id="3.30.429.10">
    <property type="entry name" value="Macrophage Migration Inhibitory Factor"/>
    <property type="match status" value="1"/>
</dbReference>
<dbReference type="GO" id="GO:0005615">
    <property type="term" value="C:extracellular space"/>
    <property type="evidence" value="ECO:0007669"/>
    <property type="project" value="UniProtKB-KW"/>
</dbReference>
<accession>A0A0A1TXZ0</accession>
<evidence type="ECO:0000256" key="7">
    <source>
        <dbReference type="ARBA" id="ARBA00036823"/>
    </source>
</evidence>
<dbReference type="InterPro" id="IPR014347">
    <property type="entry name" value="Tautomerase/MIF_sf"/>
</dbReference>
<keyword evidence="14" id="KW-1185">Reference proteome</keyword>
<evidence type="ECO:0000313" key="13">
    <source>
        <dbReference type="EMBL" id="ELP86263.1"/>
    </source>
</evidence>
<dbReference type="PANTHER" id="PTHR11954">
    <property type="entry name" value="D-DOPACHROME DECARBOXYLASE"/>
    <property type="match status" value="1"/>
</dbReference>
<comment type="subcellular location">
    <subcellularLocation>
        <location evidence="1">Secreted</location>
    </subcellularLocation>
</comment>
<comment type="similarity">
    <text evidence="2">Belongs to the MIF family.</text>
</comment>
<dbReference type="EMBL" id="KB207005">
    <property type="protein sequence ID" value="ELP86263.1"/>
    <property type="molecule type" value="Genomic_DNA"/>
</dbReference>
<dbReference type="EC" id="5.3.3.12" evidence="8"/>
<gene>
    <name evidence="13" type="ORF">EIN_113870</name>
</gene>
<keyword evidence="5" id="KW-0413">Isomerase</keyword>
<evidence type="ECO:0000256" key="8">
    <source>
        <dbReference type="ARBA" id="ARBA00038932"/>
    </source>
</evidence>
<evidence type="ECO:0000256" key="6">
    <source>
        <dbReference type="ARBA" id="ARBA00036735"/>
    </source>
</evidence>
<evidence type="ECO:0000256" key="9">
    <source>
        <dbReference type="ARBA" id="ARBA00039086"/>
    </source>
</evidence>
<evidence type="ECO:0000256" key="4">
    <source>
        <dbReference type="ARBA" id="ARBA00022525"/>
    </source>
</evidence>
<dbReference type="KEGG" id="eiv:EIN_113870"/>
<dbReference type="InterPro" id="IPR001398">
    <property type="entry name" value="Macrophage_inhib_fac"/>
</dbReference>
<sequence length="113" mass="12397">MPIALIKLNSSISTEVQKEIVEEAMKILSDTVGKPILYCSTQLVMSIGGFGGSAKDSAFIDIRSIGGLKGKQEPLSARFCKMLEEKAGIKGDNIYLNFTEFSTNNWGFNHETF</sequence>
<evidence type="ECO:0000256" key="3">
    <source>
        <dbReference type="ARBA" id="ARBA00022514"/>
    </source>
</evidence>
<evidence type="ECO:0000256" key="2">
    <source>
        <dbReference type="ARBA" id="ARBA00005851"/>
    </source>
</evidence>
<dbReference type="GO" id="GO:0004167">
    <property type="term" value="F:dopachrome isomerase activity"/>
    <property type="evidence" value="ECO:0007669"/>
    <property type="project" value="UniProtKB-EC"/>
</dbReference>
<reference evidence="13 14" key="1">
    <citation type="submission" date="2012-10" db="EMBL/GenBank/DDBJ databases">
        <authorList>
            <person name="Zafar N."/>
            <person name="Inman J."/>
            <person name="Hall N."/>
            <person name="Lorenzi H."/>
            <person name="Caler E."/>
        </authorList>
    </citation>
    <scope>NUCLEOTIDE SEQUENCE [LARGE SCALE GENOMIC DNA]</scope>
    <source>
        <strain evidence="13 14">IP1</strain>
    </source>
</reference>
<dbReference type="PANTHER" id="PTHR11954:SF6">
    <property type="entry name" value="MACROPHAGE MIGRATION INHIBITORY FACTOR"/>
    <property type="match status" value="1"/>
</dbReference>
<protein>
    <recommendedName>
        <fullName evidence="12">L-dopachrome isomerase</fullName>
        <ecNumber evidence="9">5.3.2.1</ecNumber>
        <ecNumber evidence="8">5.3.3.12</ecNumber>
    </recommendedName>
    <alternativeName>
        <fullName evidence="10">L-dopachrome tautomerase</fullName>
    </alternativeName>
    <alternativeName>
        <fullName evidence="11">Phenylpyruvate tautomerase</fullName>
    </alternativeName>
</protein>
<organism evidence="13 14">
    <name type="scientific">Entamoeba invadens IP1</name>
    <dbReference type="NCBI Taxonomy" id="370355"/>
    <lineage>
        <taxon>Eukaryota</taxon>
        <taxon>Amoebozoa</taxon>
        <taxon>Evosea</taxon>
        <taxon>Archamoebae</taxon>
        <taxon>Mastigamoebida</taxon>
        <taxon>Entamoebidae</taxon>
        <taxon>Entamoeba</taxon>
    </lineage>
</organism>
<dbReference type="VEuPathDB" id="AmoebaDB:EIN_113870"/>